<evidence type="ECO:0000313" key="2">
    <source>
        <dbReference type="EMBL" id="SLM12318.1"/>
    </source>
</evidence>
<evidence type="ECO:0000256" key="1">
    <source>
        <dbReference type="SAM" id="MobiDB-lite"/>
    </source>
</evidence>
<protein>
    <submittedName>
        <fullName evidence="2">Uncharacterized protein</fullName>
    </submittedName>
</protein>
<proteinExistence type="predicted"/>
<gene>
    <name evidence="2" type="ORF">SPIROBIBN47_240053</name>
</gene>
<dbReference type="EMBL" id="FWDM01000017">
    <property type="protein sequence ID" value="SLM12318.1"/>
    <property type="molecule type" value="Genomic_DNA"/>
</dbReference>
<accession>A0A3P3XHV6</accession>
<feature type="region of interest" description="Disordered" evidence="1">
    <location>
        <begin position="52"/>
        <end position="77"/>
    </location>
</feature>
<reference evidence="2" key="1">
    <citation type="submission" date="2017-02" db="EMBL/GenBank/DDBJ databases">
        <authorList>
            <person name="Regsiter A."/>
            <person name="William W."/>
        </authorList>
    </citation>
    <scope>NUCLEOTIDE SEQUENCE</scope>
    <source>
        <strain evidence="2">Bib</strain>
    </source>
</reference>
<name>A0A3P3XHV6_9SPIR</name>
<sequence>MEERALWRHRASHGIHGMRLKSCEGFDELSAVWVAFKQFGPPYEREVLQGKRWRHGSAEQGPSAARRETRTLNNEGWNDGLWDFARPKI</sequence>
<organism evidence="2">
    <name type="scientific">uncultured spirochete</name>
    <dbReference type="NCBI Taxonomy" id="156406"/>
    <lineage>
        <taxon>Bacteria</taxon>
        <taxon>Pseudomonadati</taxon>
        <taxon>Spirochaetota</taxon>
        <taxon>Spirochaetia</taxon>
        <taxon>Spirochaetales</taxon>
        <taxon>environmental samples</taxon>
    </lineage>
</organism>
<dbReference type="AlphaFoldDB" id="A0A3P3XHV6"/>